<evidence type="ECO:0000313" key="2">
    <source>
        <dbReference type="Proteomes" id="UP001228113"/>
    </source>
</evidence>
<organism evidence="1 2">
    <name type="scientific">Mesoterricola sediminis</name>
    <dbReference type="NCBI Taxonomy" id="2927980"/>
    <lineage>
        <taxon>Bacteria</taxon>
        <taxon>Pseudomonadati</taxon>
        <taxon>Acidobacteriota</taxon>
        <taxon>Holophagae</taxon>
        <taxon>Holophagales</taxon>
        <taxon>Holophagaceae</taxon>
        <taxon>Mesoterricola</taxon>
    </lineage>
</organism>
<dbReference type="Proteomes" id="UP001228113">
    <property type="component" value="Chromosome"/>
</dbReference>
<reference evidence="1" key="1">
    <citation type="journal article" date="2023" name="Int. J. Syst. Evol. Microbiol.">
        <title>Mesoterricola silvestris gen. nov., sp. nov., Mesoterricola sediminis sp. nov., Geothrix oryzae sp. nov., Geothrix edaphica sp. nov., Geothrix rubra sp. nov., and Geothrix limicola sp. nov., six novel members of Acidobacteriota isolated from soils.</title>
        <authorList>
            <person name="Itoh H."/>
            <person name="Sugisawa Y."/>
            <person name="Mise K."/>
            <person name="Xu Z."/>
            <person name="Kuniyasu M."/>
            <person name="Ushijima N."/>
            <person name="Kawano K."/>
            <person name="Kobayashi E."/>
            <person name="Shiratori Y."/>
            <person name="Masuda Y."/>
            <person name="Senoo K."/>
        </authorList>
    </citation>
    <scope>NUCLEOTIDE SEQUENCE</scope>
    <source>
        <strain evidence="1">W786</strain>
    </source>
</reference>
<dbReference type="EMBL" id="AP027081">
    <property type="protein sequence ID" value="BDU77413.1"/>
    <property type="molecule type" value="Genomic_DNA"/>
</dbReference>
<dbReference type="KEGG" id="msea:METESE_23710"/>
<proteinExistence type="predicted"/>
<evidence type="ECO:0000313" key="1">
    <source>
        <dbReference type="EMBL" id="BDU77413.1"/>
    </source>
</evidence>
<gene>
    <name evidence="1" type="ORF">METESE_23710</name>
</gene>
<keyword evidence="2" id="KW-1185">Reference proteome</keyword>
<protein>
    <submittedName>
        <fullName evidence="1">Uncharacterized protein</fullName>
    </submittedName>
</protein>
<dbReference type="RefSeq" id="WP_243335793.1">
    <property type="nucleotide sequence ID" value="NZ_AP027081.1"/>
</dbReference>
<accession>A0AA48H7K1</accession>
<name>A0AA48H7K1_9BACT</name>
<sequence>MGMRAGWRIGILAALVALPGCQAPKAVAPVSPMGPEALVLEPADGVVTEGRTLDLRIRGWAEAPAGTAWSVTGGTISPGGRYQATGGPGTFQVTARVHGRTGHTQVRVIPPPRGPVTGPDRVPPGARDLKASVPAQPGATYAWSAVHAVLAGRTDGPEVTFQAGTTGPIRLVCRIVNAAGTPLTASLELPLAPRVALSIQPARAVVTAGNRYKAGFTLDGPADTAIRWTVLEPGGGTVDALGEYRAPQTPGRYTVQAALREDPTVRATLAIQVVAAPVGPVRGPGHATKGATGLGASVPDQPGCTYAWTVEGGTLRTGAGSPRITFDAGAGPRVRLICEITNEAGEAFRSTLDLPLAD</sequence>
<dbReference type="AlphaFoldDB" id="A0AA48H7K1"/>